<dbReference type="InterPro" id="IPR001599">
    <property type="entry name" value="Macroglobln_a2"/>
</dbReference>
<dbReference type="SUPFAM" id="SSF81296">
    <property type="entry name" value="E set domains"/>
    <property type="match status" value="1"/>
</dbReference>
<keyword evidence="2" id="KW-0646">Protease inhibitor</keyword>
<dbReference type="GO" id="GO:0007399">
    <property type="term" value="P:nervous system development"/>
    <property type="evidence" value="ECO:0007669"/>
    <property type="project" value="UniProtKB-ARBA"/>
</dbReference>
<evidence type="ECO:0000259" key="10">
    <source>
        <dbReference type="SMART" id="SM01361"/>
    </source>
</evidence>
<evidence type="ECO:0000256" key="3">
    <source>
        <dbReference type="ARBA" id="ARBA00022729"/>
    </source>
</evidence>
<evidence type="ECO:0000256" key="6">
    <source>
        <dbReference type="ARBA" id="ARBA00023180"/>
    </source>
</evidence>
<evidence type="ECO:0000313" key="11">
    <source>
        <dbReference type="Ensembl" id="ENSSTUP00000012230.1"/>
    </source>
</evidence>
<accession>A0A673WJT8</accession>
<dbReference type="SUPFAM" id="SSF48239">
    <property type="entry name" value="Terpenoid cyclases/Protein prenyltransferases"/>
    <property type="match status" value="1"/>
</dbReference>
<keyword evidence="12" id="KW-1185">Reference proteome</keyword>
<dbReference type="CDD" id="cd02897">
    <property type="entry name" value="A2M_2"/>
    <property type="match status" value="1"/>
</dbReference>
<keyword evidence="5" id="KW-1015">Disulfide bond</keyword>
<proteinExistence type="inferred from homology"/>
<dbReference type="InterPro" id="IPR019742">
    <property type="entry name" value="MacrogloblnA2_CS"/>
</dbReference>
<dbReference type="GO" id="GO:0004867">
    <property type="term" value="F:serine-type endopeptidase inhibitor activity"/>
    <property type="evidence" value="ECO:0007669"/>
    <property type="project" value="UniProtKB-KW"/>
</dbReference>
<organism evidence="11 12">
    <name type="scientific">Salmo trutta</name>
    <name type="common">Brown trout</name>
    <dbReference type="NCBI Taxonomy" id="8032"/>
    <lineage>
        <taxon>Eukaryota</taxon>
        <taxon>Metazoa</taxon>
        <taxon>Chordata</taxon>
        <taxon>Craniata</taxon>
        <taxon>Vertebrata</taxon>
        <taxon>Euteleostomi</taxon>
        <taxon>Actinopterygii</taxon>
        <taxon>Neopterygii</taxon>
        <taxon>Teleostei</taxon>
        <taxon>Protacanthopterygii</taxon>
        <taxon>Salmoniformes</taxon>
        <taxon>Salmonidae</taxon>
        <taxon>Salmoninae</taxon>
        <taxon>Salmo</taxon>
    </lineage>
</organism>
<feature type="domain" description="Alpha-2-macroglobulin bait region" evidence="8">
    <location>
        <begin position="463"/>
        <end position="609"/>
    </location>
</feature>
<dbReference type="InterPro" id="IPR008930">
    <property type="entry name" value="Terpenoid_cyclase/PrenylTrfase"/>
</dbReference>
<keyword evidence="6" id="KW-0325">Glycoprotein</keyword>
<dbReference type="InterPro" id="IPR014756">
    <property type="entry name" value="Ig_E-set"/>
</dbReference>
<dbReference type="OMA" id="HHICISA"/>
<dbReference type="Gene3D" id="2.60.40.690">
    <property type="entry name" value="Alpha-macroglobulin, receptor-binding domain"/>
    <property type="match status" value="1"/>
</dbReference>
<dbReference type="Pfam" id="PF01835">
    <property type="entry name" value="MG2"/>
    <property type="match status" value="1"/>
</dbReference>
<name>A0A673WJT8_SALTR</name>
<dbReference type="Gene3D" id="2.60.40.10">
    <property type="entry name" value="Immunoglobulins"/>
    <property type="match status" value="1"/>
</dbReference>
<dbReference type="SMART" id="SM01360">
    <property type="entry name" value="A2M"/>
    <property type="match status" value="1"/>
</dbReference>
<dbReference type="PANTHER" id="PTHR11412:SF150">
    <property type="entry name" value="ALPHA-2-MACROGLOBULIN-RELATED"/>
    <property type="match status" value="1"/>
</dbReference>
<evidence type="ECO:0008006" key="13">
    <source>
        <dbReference type="Google" id="ProtNLM"/>
    </source>
</evidence>
<dbReference type="FunFam" id="1.50.10.20:FF:000001">
    <property type="entry name" value="CD109 isoform 1"/>
    <property type="match status" value="1"/>
</dbReference>
<dbReference type="Pfam" id="PF07677">
    <property type="entry name" value="A2M_recep"/>
    <property type="match status" value="1"/>
</dbReference>
<dbReference type="Pfam" id="PF00207">
    <property type="entry name" value="A2M"/>
    <property type="match status" value="1"/>
</dbReference>
<dbReference type="InterPro" id="IPR036595">
    <property type="entry name" value="A-macroglobulin_rcpt-bd_sf"/>
</dbReference>
<dbReference type="InterPro" id="IPR041813">
    <property type="entry name" value="A2M_TED"/>
</dbReference>
<dbReference type="Gene3D" id="2.60.120.1540">
    <property type="match status" value="1"/>
</dbReference>
<dbReference type="Pfam" id="PF07678">
    <property type="entry name" value="TED_complement"/>
    <property type="match status" value="1"/>
</dbReference>
<keyword evidence="4" id="KW-0722">Serine protease inhibitor</keyword>
<comment type="similarity">
    <text evidence="1">Belongs to the protease inhibitor I39 (alpha-2-macroglobulin) family.</text>
</comment>
<sequence>MVLPGLEVWRWILFACIHWLCVCQETPRPVYMVAVPAVIQAGSEAKLCASLLQPNETLVMTISLIADGQNKTLLHESSDQEFHRCFQFQVSPALSDEVQNFKVEVRGVTFLSTEERRVMIKPYGPMTFIQTDKPIYNPGQTGNVRASTPSYNIVELEDVNHNRIGQWVNTTSRGNILQLSHPLNSEAPVGSYTIVVWIGEEKIYHNFKVEKYVLPKFEIQMNLTDKISVVQEEYEVKVCAEYTYGQPVPGKAGVKLCRPLVDNAVIPITIDERNPQGVPDYTPPCHEESIEMDNTGCASYAFNMAIFTKNAGEKLLRDVFSFRAEVQEEGTGITLSEEKNVELSYVIGEFTFVDTPQIYEHGSIIEGNINAVGFNNTPISDMLVYLFEEKGWSSYLRLQNLTTDSRGIARFSVNTTSMPGENINLVVSMIPCRFERLYTPCQGQHVLSLIQPAAPDSKPSSSLAIQKMEEPLACGQAVSITIRYAIVGETVPKGSVDVLYLVSRTRNNLQTHGASQIAPYFLVGDVTLKLAVVPELAPVVQLLVYSMLPSETVIAHSMNFPTEKCFRNKVLVAFSPSNAVPGEENTLHLSAQPGSLCGLSAVDQSVGIMEPGKRLDADKIFDLLPVKETIYIPYELEDPVACLRVRPRRSIMPYPYGPSEETNDPYAVFQTLGLKLATNLDIRVPSCLSYQGNQYYRSYVVAYSQMARPGSAGPRLEMAVAGGLAAPPPPPIQTVRTFFPETWIWDLVEVGESGSADVPLTVPDTITTWETEVFCLAPSGFGLAPLVELTVFQPFFLELTLPYSVIRGEHFELKATVFNYLSKCIMVSVTPALSSDYTLTPARDVQDSSCLCANGRKTFSWTMAPSVLGVLNVSVSAAAVQSHTACCNGVVNLPERGRVDTVTRSLLVKAEGTEKSHTYNWLLCPTGEALTEEVEVQLPQNVVDGSARISLSVLGDILGRALNNLDGLLQMPYGCGEQNMALLSPNIYILEYLRNTKQLTPAILDKATKFLTSGYQRQLNYKNADGAYSTFGQGLGNTWLTAFVLRSFGKAQSFIYVDPATMEQSKTWLEGQQGKHGCFRTLGKLLNNRMKGGVTDEVTLTAYITASMLELNMSVSDPVVDHSLSCLKNSTSDVSNTYATALLAYTFTLAGDMETRARLLQHLDTISFQEGGLLHWSQSSSETSPSLEVEISSYVLLASLSASSRSTSDLGYASRIVRWLVRQQNAYGGFSSTQDTVVALQALALYSTRVFSRGGASTVTVRSPSGERCLFHVNQNNKLLYQERALQDTEGKYSVEVKGSACASVQVVLHYNVPTPTRSTTLSIQVTPEVDCNIKSLRPRVTLKLQSRYHGKELTTNMIIVDLKMLSGFSPDPDSLGRLRGSSQVDRVDIKDDHVLMYLTELTSLFPFHITLDIIQELPVQNLKPAVVKIYDYYQPSDQAETEYVFPCK</sequence>
<dbReference type="Gene3D" id="2.20.130.20">
    <property type="match status" value="1"/>
</dbReference>
<dbReference type="SMART" id="SM01361">
    <property type="entry name" value="A2M_recep"/>
    <property type="match status" value="1"/>
</dbReference>
<dbReference type="SMART" id="SM01359">
    <property type="entry name" value="A2M_N_2"/>
    <property type="match status" value="1"/>
</dbReference>
<dbReference type="Gene3D" id="6.20.50.160">
    <property type="match status" value="1"/>
</dbReference>
<dbReference type="InterPro" id="IPR002890">
    <property type="entry name" value="MG2"/>
</dbReference>
<evidence type="ECO:0000256" key="2">
    <source>
        <dbReference type="ARBA" id="ARBA00022690"/>
    </source>
</evidence>
<feature type="chain" id="PRO_5025425698" description="Alpha-2-macroglobulin-like" evidence="7">
    <location>
        <begin position="24"/>
        <end position="1449"/>
    </location>
</feature>
<protein>
    <recommendedName>
        <fullName evidence="13">Alpha-2-macroglobulin-like</fullName>
    </recommendedName>
</protein>
<dbReference type="GeneTree" id="ENSGT00940000162996"/>
<reference evidence="11" key="1">
    <citation type="submission" date="2025-08" db="UniProtKB">
        <authorList>
            <consortium name="Ensembl"/>
        </authorList>
    </citation>
    <scope>IDENTIFICATION</scope>
</reference>
<dbReference type="InterPro" id="IPR047565">
    <property type="entry name" value="Alpha-macroglob_thiol-ester_cl"/>
</dbReference>
<dbReference type="Gene3D" id="1.50.10.20">
    <property type="match status" value="1"/>
</dbReference>
<dbReference type="GO" id="GO:0005615">
    <property type="term" value="C:extracellular space"/>
    <property type="evidence" value="ECO:0007669"/>
    <property type="project" value="InterPro"/>
</dbReference>
<dbReference type="SUPFAM" id="SSF49410">
    <property type="entry name" value="Alpha-macroglobulin receptor domain"/>
    <property type="match status" value="1"/>
</dbReference>
<evidence type="ECO:0000256" key="5">
    <source>
        <dbReference type="ARBA" id="ARBA00023157"/>
    </source>
</evidence>
<dbReference type="InterPro" id="IPR011625">
    <property type="entry name" value="A2M_N_BRD"/>
</dbReference>
<evidence type="ECO:0000256" key="1">
    <source>
        <dbReference type="ARBA" id="ARBA00010952"/>
    </source>
</evidence>
<dbReference type="Ensembl" id="ENSSTUT00000012956.1">
    <property type="protein sequence ID" value="ENSSTUP00000012230.1"/>
    <property type="gene ID" value="ENSSTUG00000005788.1"/>
</dbReference>
<feature type="domain" description="Alpha-macroglobulin receptor-binding" evidence="10">
    <location>
        <begin position="1356"/>
        <end position="1444"/>
    </location>
</feature>
<feature type="signal peptide" evidence="7">
    <location>
        <begin position="1"/>
        <end position="23"/>
    </location>
</feature>
<evidence type="ECO:0000256" key="4">
    <source>
        <dbReference type="ARBA" id="ARBA00022900"/>
    </source>
</evidence>
<dbReference type="Pfam" id="PF17791">
    <property type="entry name" value="MG3"/>
    <property type="match status" value="1"/>
</dbReference>
<dbReference type="PANTHER" id="PTHR11412">
    <property type="entry name" value="MACROGLOBULIN / COMPLEMENT"/>
    <property type="match status" value="1"/>
</dbReference>
<reference evidence="11" key="2">
    <citation type="submission" date="2025-09" db="UniProtKB">
        <authorList>
            <consortium name="Ensembl"/>
        </authorList>
    </citation>
    <scope>IDENTIFICATION</scope>
</reference>
<keyword evidence="3 7" id="KW-0732">Signal</keyword>
<feature type="domain" description="Alpha-2-macroglobulin" evidence="9">
    <location>
        <begin position="742"/>
        <end position="831"/>
    </location>
</feature>
<dbReference type="InParanoid" id="A0A673WJT8"/>
<dbReference type="InterPro" id="IPR009048">
    <property type="entry name" value="A-macroglobulin_rcpt-bd"/>
</dbReference>
<evidence type="ECO:0000259" key="9">
    <source>
        <dbReference type="SMART" id="SM01360"/>
    </source>
</evidence>
<dbReference type="Proteomes" id="UP000472277">
    <property type="component" value="Chromosome 14"/>
</dbReference>
<dbReference type="Pfam" id="PF07703">
    <property type="entry name" value="A2M_BRD"/>
    <property type="match status" value="1"/>
</dbReference>
<dbReference type="InterPro" id="IPR013783">
    <property type="entry name" value="Ig-like_fold"/>
</dbReference>
<dbReference type="Gene3D" id="2.60.40.1940">
    <property type="match status" value="1"/>
</dbReference>
<dbReference type="SMART" id="SM01419">
    <property type="entry name" value="Thiol-ester_cl"/>
    <property type="match status" value="1"/>
</dbReference>
<dbReference type="InterPro" id="IPR011626">
    <property type="entry name" value="Alpha-macroglobulin_TED"/>
</dbReference>
<dbReference type="PROSITE" id="PS00477">
    <property type="entry name" value="ALPHA_2_MACROGLOBULIN"/>
    <property type="match status" value="1"/>
</dbReference>
<dbReference type="InterPro" id="IPR041555">
    <property type="entry name" value="MG3"/>
</dbReference>
<dbReference type="Gene3D" id="2.60.40.1930">
    <property type="match status" value="2"/>
</dbReference>
<evidence type="ECO:0000259" key="8">
    <source>
        <dbReference type="SMART" id="SM01359"/>
    </source>
</evidence>
<evidence type="ECO:0000256" key="7">
    <source>
        <dbReference type="SAM" id="SignalP"/>
    </source>
</evidence>
<evidence type="ECO:0000313" key="12">
    <source>
        <dbReference type="Proteomes" id="UP000472277"/>
    </source>
</evidence>
<dbReference type="InterPro" id="IPR050473">
    <property type="entry name" value="A2M/Complement_sys"/>
</dbReference>